<dbReference type="GO" id="GO:0048477">
    <property type="term" value="P:oogenesis"/>
    <property type="evidence" value="ECO:0007669"/>
    <property type="project" value="UniProtKB-KW"/>
</dbReference>
<dbReference type="Proteomes" id="UP001652620">
    <property type="component" value="Chromosome 1"/>
</dbReference>
<evidence type="ECO:0000313" key="13">
    <source>
        <dbReference type="EMBL" id="JAC42243.1"/>
    </source>
</evidence>
<evidence type="ECO:0000256" key="8">
    <source>
        <dbReference type="ARBA" id="ARBA00033282"/>
    </source>
</evidence>
<dbReference type="GO" id="GO:0005158">
    <property type="term" value="F:insulin receptor binding"/>
    <property type="evidence" value="ECO:0007669"/>
    <property type="project" value="InterPro"/>
</dbReference>
<dbReference type="EMBL" id="GAKP01016709">
    <property type="protein sequence ID" value="JAC42243.1"/>
    <property type="molecule type" value="Transcribed_RNA"/>
</dbReference>
<keyword evidence="14" id="KW-1185">Reference proteome</keyword>
<dbReference type="GO" id="GO:0043548">
    <property type="term" value="F:phosphatidylinositol 3-kinase binding"/>
    <property type="evidence" value="ECO:0007669"/>
    <property type="project" value="TreeGrafter"/>
</dbReference>
<keyword evidence="6" id="KW-0221">Differentiation</keyword>
<evidence type="ECO:0000256" key="5">
    <source>
        <dbReference type="ARBA" id="ARBA00022737"/>
    </source>
</evidence>
<evidence type="ECO:0000256" key="6">
    <source>
        <dbReference type="ARBA" id="ARBA00022782"/>
    </source>
</evidence>
<feature type="region of interest" description="Disordered" evidence="10">
    <location>
        <begin position="475"/>
        <end position="496"/>
    </location>
</feature>
<dbReference type="GO" id="GO:0005829">
    <property type="term" value="C:cytosol"/>
    <property type="evidence" value="ECO:0007669"/>
    <property type="project" value="TreeGrafter"/>
</dbReference>
<dbReference type="Gene3D" id="2.30.29.30">
    <property type="entry name" value="Pleckstrin-homology domain (PH domain)/Phosphotyrosine-binding domain (PTB)"/>
    <property type="match status" value="2"/>
</dbReference>
<evidence type="ECO:0000259" key="12">
    <source>
        <dbReference type="PROSITE" id="PS51064"/>
    </source>
</evidence>
<dbReference type="SMART" id="SM01244">
    <property type="entry name" value="IRS"/>
    <property type="match status" value="1"/>
</dbReference>
<dbReference type="PROSITE" id="PS51064">
    <property type="entry name" value="IRS_PTB"/>
    <property type="match status" value="1"/>
</dbReference>
<reference evidence="14 15" key="2">
    <citation type="submission" date="2025-05" db="UniProtKB">
        <authorList>
            <consortium name="RefSeq"/>
        </authorList>
    </citation>
    <scope>NUCLEOTIDE SEQUENCE [LARGE SCALE GENOMIC DNA]</scope>
    <source>
        <tissue evidence="15">Adult</tissue>
    </source>
</reference>
<dbReference type="PANTHER" id="PTHR10614">
    <property type="entry name" value="INSULIN RECEPTOR SUBSTRATE"/>
    <property type="match status" value="1"/>
</dbReference>
<evidence type="ECO:0000256" key="10">
    <source>
        <dbReference type="SAM" id="MobiDB-lite"/>
    </source>
</evidence>
<gene>
    <name evidence="13" type="primary">IRS1</name>
    <name evidence="15" type="synonym">Irs1</name>
</gene>
<dbReference type="InterPro" id="IPR001849">
    <property type="entry name" value="PH_domain"/>
</dbReference>
<dbReference type="GO" id="GO:0005886">
    <property type="term" value="C:plasma membrane"/>
    <property type="evidence" value="ECO:0007669"/>
    <property type="project" value="TreeGrafter"/>
</dbReference>
<evidence type="ECO:0000256" key="4">
    <source>
        <dbReference type="ARBA" id="ARBA00022604"/>
    </source>
</evidence>
<reference evidence="13" key="1">
    <citation type="journal article" date="2014" name="BMC Genomics">
        <title>Characterizing the developmental transcriptome of the oriental fruit fly, Bactrocera dorsalis (Diptera: Tephritidae) through comparative genomic analysis with Drosophila melanogaster utilizing modENCODE datasets.</title>
        <authorList>
            <person name="Geib S.M."/>
            <person name="Calla B."/>
            <person name="Hall B."/>
            <person name="Hou S."/>
            <person name="Manoukis N.C."/>
        </authorList>
    </citation>
    <scope>NUCLEOTIDE SEQUENCE</scope>
    <source>
        <strain evidence="13">Punador</strain>
    </source>
</reference>
<dbReference type="PANTHER" id="PTHR10614:SF13">
    <property type="entry name" value="INSULIN RECEPTOR SUBSTRATE 1"/>
    <property type="match status" value="1"/>
</dbReference>
<dbReference type="GO" id="GO:0008286">
    <property type="term" value="P:insulin receptor signaling pathway"/>
    <property type="evidence" value="ECO:0007669"/>
    <property type="project" value="InterPro"/>
</dbReference>
<protein>
    <recommendedName>
        <fullName evidence="2">Insulin receptor substrate 1</fullName>
    </recommendedName>
    <alternativeName>
        <fullName evidence="8">Protein chico</fullName>
    </alternativeName>
</protein>
<evidence type="ECO:0000259" key="11">
    <source>
        <dbReference type="PROSITE" id="PS50003"/>
    </source>
</evidence>
<dbReference type="SUPFAM" id="SSF50729">
    <property type="entry name" value="PH domain-like"/>
    <property type="match status" value="2"/>
</dbReference>
<dbReference type="GeneID" id="105225362"/>
<sequence>MYISQMYLTNIFRRLHITGFKRDKMSKLIDTNYEDGLMLSGYQKKLNTMKKKFFVLYRDTTQESARLEYFDSMRKFKSGLAPKRVVKLENCFNINRRLDTKYDYVIALATKDGGFGMVLETEAEMLKWLQALLSLQRSITNKDDILLPKFDHVWQVVVQKKSLAEERKIIGNYHVCLSPKSVTFIRIGSEKSSSGYIRATDIHIPLNTIRRCGDSHCLFYMEVGRQCIIGPGELWMDTEDPLVAQSMHKMISSAMSVRIDVIGDNIRKRSSSVTETSKPMSFMDTGNLRAENKICNMNQTANYNLGRGRCDSFPTRTRESNDDANQSFKSSHIHNVPCTATPRILALSRYSTSPPIVSSFGSTERKESVKLDDQEETGNYLPFRYKSAERAIPEENSEDLIYSDSIHFRKDLYIPMAPVVKPLDSIGHNKAQQERQFTVGDAAVLSCNNSQNSIVTTDLAPQIHAIIISSAKPNDFENEERPKRSYSIGSKIDRNKMKRSGNSNEILLDKNDIRVRAFSVGSRAKIPKCDLQRAVLFPRSRFNQSCISNNSLNFGAEDTGYKLDLNTNCDKKSTSAPILVQNSQVSVDCMSDLMEIDFSKSSSHKTNGKAVPVSGKGSDISLNEVKSYQTSKPIGELLQTFPLKKINPEESGYLEMKPLNNELCSMNKPFLSHSNDCFADITGASDITSLSCVKRKEAQISSHDNYPFEEKLANKKKNHLCMPTKKLDIVFREENRNDHLEEVKLDSTSTSNSEDITYLSCIYSQLSVQPTSKTVNETDSEKSISMVDTEKKFKTTKHIFHEEYSTKCSVLDNVHGKHNRSKEAESFSNKERILPITEINERYSVSLNVPSLPLAPLSNASKLSSVARFNDAPTLLTVIDNRESENVLPNCINKNKTQHITTPTSSTACSSYELYYAKLDLPQCSTKDNAKFQKIENVASPTINTENDSYAKIDFDHSSDSSSSSKTLNN</sequence>
<comment type="subunit">
    <text evidence="1">Bindings to phosphatidylinositol 3-kinase and SHP2.</text>
</comment>
<dbReference type="SMART" id="SM00233">
    <property type="entry name" value="PH"/>
    <property type="match status" value="1"/>
</dbReference>
<keyword evidence="3" id="KW-0597">Phosphoprotein</keyword>
<evidence type="ECO:0000256" key="1">
    <source>
        <dbReference type="ARBA" id="ARBA00011440"/>
    </source>
</evidence>
<dbReference type="CDD" id="cd01204">
    <property type="entry name" value="PTB_IRS"/>
    <property type="match status" value="1"/>
</dbReference>
<evidence type="ECO:0000313" key="14">
    <source>
        <dbReference type="Proteomes" id="UP001652620"/>
    </source>
</evidence>
<evidence type="ECO:0000256" key="9">
    <source>
        <dbReference type="ARBA" id="ARBA00046145"/>
    </source>
</evidence>
<keyword evidence="13 15" id="KW-0675">Receptor</keyword>
<dbReference type="PRINTS" id="PR00628">
    <property type="entry name" value="INSULINRSI"/>
</dbReference>
<dbReference type="Pfam" id="PF02174">
    <property type="entry name" value="IRS"/>
    <property type="match status" value="1"/>
</dbReference>
<dbReference type="OrthoDB" id="946068at2759"/>
<keyword evidence="4" id="KW-0341">Growth regulation</keyword>
<name>A0A034VL48_BACDO</name>
<dbReference type="AlphaFoldDB" id="A0A034VL48"/>
<dbReference type="RefSeq" id="XP_049302071.1">
    <property type="nucleotide sequence ID" value="XM_049446114.1"/>
</dbReference>
<feature type="domain" description="IRS-type PTB" evidence="12">
    <location>
        <begin position="150"/>
        <end position="262"/>
    </location>
</feature>
<dbReference type="InterPro" id="IPR002404">
    <property type="entry name" value="IRS_PTB"/>
</dbReference>
<feature type="domain" description="PH" evidence="11">
    <location>
        <begin position="36"/>
        <end position="137"/>
    </location>
</feature>
<accession>A0A034VL48</accession>
<dbReference type="CDD" id="cd01257">
    <property type="entry name" value="PH_IRS"/>
    <property type="match status" value="1"/>
</dbReference>
<evidence type="ECO:0000256" key="2">
    <source>
        <dbReference type="ARBA" id="ARBA00015710"/>
    </source>
</evidence>
<dbReference type="InterPro" id="IPR039011">
    <property type="entry name" value="IRS"/>
</dbReference>
<organism evidence="13">
    <name type="scientific">Bactrocera dorsalis</name>
    <name type="common">Oriental fruit fly</name>
    <name type="synonym">Dacus dorsalis</name>
    <dbReference type="NCBI Taxonomy" id="27457"/>
    <lineage>
        <taxon>Eukaryota</taxon>
        <taxon>Metazoa</taxon>
        <taxon>Ecdysozoa</taxon>
        <taxon>Arthropoda</taxon>
        <taxon>Hexapoda</taxon>
        <taxon>Insecta</taxon>
        <taxon>Pterygota</taxon>
        <taxon>Neoptera</taxon>
        <taxon>Endopterygota</taxon>
        <taxon>Diptera</taxon>
        <taxon>Brachycera</taxon>
        <taxon>Muscomorpha</taxon>
        <taxon>Tephritoidea</taxon>
        <taxon>Tephritidae</taxon>
        <taxon>Bactrocera</taxon>
        <taxon>Bactrocera</taxon>
    </lineage>
</organism>
<dbReference type="InterPro" id="IPR011993">
    <property type="entry name" value="PH-like_dom_sf"/>
</dbReference>
<evidence type="ECO:0000256" key="7">
    <source>
        <dbReference type="ARBA" id="ARBA00022943"/>
    </source>
</evidence>
<evidence type="ECO:0000313" key="15">
    <source>
        <dbReference type="RefSeq" id="XP_049302071.1"/>
    </source>
</evidence>
<dbReference type="SMART" id="SM00310">
    <property type="entry name" value="PTBI"/>
    <property type="match status" value="1"/>
</dbReference>
<evidence type="ECO:0000256" key="3">
    <source>
        <dbReference type="ARBA" id="ARBA00022553"/>
    </source>
</evidence>
<comment type="function">
    <text evidence="9">Activates phosphatidylinositol 3-kinase when bound to the regulatory p85 subunit. May mediate the control of various cellular processes by insulin-like peptides. When phosphorylated by the insulin receptor binds specifically to various cellular proteins containing SH2 domains. Involved in control of cell proliferation, cell size, and body and organ growth throughout development. Also has a role in a signaling pathway controlling the physiological response required to endure periods of low nutrient conditions. Insulin/insulin-like growth factor (IGF) signaling pathway has a role in regulating aging and is necessary in the ovary for vitellogenic maturation.</text>
</comment>
<keyword evidence="5" id="KW-0677">Repeat</keyword>
<dbReference type="PROSITE" id="PS50003">
    <property type="entry name" value="PH_DOMAIN"/>
    <property type="match status" value="1"/>
</dbReference>
<proteinExistence type="predicted"/>
<keyword evidence="7" id="KW-0896">Oogenesis</keyword>